<feature type="region of interest" description="Disordered" evidence="1">
    <location>
        <begin position="135"/>
        <end position="161"/>
    </location>
</feature>
<keyword evidence="3" id="KW-1185">Reference proteome</keyword>
<dbReference type="Pfam" id="PF15770">
    <property type="entry name" value="DUF4699"/>
    <property type="match status" value="1"/>
</dbReference>
<protein>
    <submittedName>
        <fullName evidence="2">Uncharacterized protein</fullName>
    </submittedName>
</protein>
<proteinExistence type="predicted"/>
<evidence type="ECO:0000313" key="2">
    <source>
        <dbReference type="EMBL" id="PKK31145.1"/>
    </source>
</evidence>
<gene>
    <name evidence="2" type="ORF">A306_00003458</name>
</gene>
<dbReference type="Proteomes" id="UP000053872">
    <property type="component" value="Unassembled WGS sequence"/>
</dbReference>
<dbReference type="OrthoDB" id="8773301at2759"/>
<dbReference type="PANTHER" id="PTHR16106">
    <property type="entry name" value="CHROMOSOME 4 OPEN READING FRAME 19"/>
    <property type="match status" value="1"/>
</dbReference>
<name>A0A2I0MN92_COLLI</name>
<feature type="region of interest" description="Disordered" evidence="1">
    <location>
        <begin position="53"/>
        <end position="87"/>
    </location>
</feature>
<comment type="caution">
    <text evidence="2">The sequence shown here is derived from an EMBL/GenBank/DDBJ whole genome shotgun (WGS) entry which is preliminary data.</text>
</comment>
<organism evidence="2 3">
    <name type="scientific">Columba livia</name>
    <name type="common">Rock dove</name>
    <dbReference type="NCBI Taxonomy" id="8932"/>
    <lineage>
        <taxon>Eukaryota</taxon>
        <taxon>Metazoa</taxon>
        <taxon>Chordata</taxon>
        <taxon>Craniata</taxon>
        <taxon>Vertebrata</taxon>
        <taxon>Euteleostomi</taxon>
        <taxon>Archelosauria</taxon>
        <taxon>Archosauria</taxon>
        <taxon>Dinosauria</taxon>
        <taxon>Saurischia</taxon>
        <taxon>Theropoda</taxon>
        <taxon>Coelurosauria</taxon>
        <taxon>Aves</taxon>
        <taxon>Neognathae</taxon>
        <taxon>Neoaves</taxon>
        <taxon>Columbimorphae</taxon>
        <taxon>Columbiformes</taxon>
        <taxon>Columbidae</taxon>
        <taxon>Columba</taxon>
    </lineage>
</organism>
<dbReference type="EMBL" id="AKCR02000006">
    <property type="protein sequence ID" value="PKK31145.1"/>
    <property type="molecule type" value="Genomic_DNA"/>
</dbReference>
<dbReference type="AlphaFoldDB" id="A0A2I0MN92"/>
<sequence length="349" mass="37912">MLHSLSLSLASPLSLFRLKKIQMGCRCCKMIQSYIFDPEEVQSPGHVHEVTSYKHNEQGSNKSKFKENSEIQEHKNELQKDELNGTENKTQVSSTKATLWNHGSNDFQEDGLVKCVAKPDVAVNGGNSCTGVHPMLNPNTNPVKDANEQGPSSQSAESPSTSITDFYTQLNRSGQELDLEAGSQRKAACNEPNSIKDGNLQPADNRIFLKGSAILKKQNNAIQLPAIDYPQNGNQTRNFVEKDSFSVNCVQSDRNTGPSEIQDQDLCVIPPSPMKNSIEPSKTDSASLSEDISAGIPAMTITKAAEAPTHPNHKDVNGEIEEEDAEVAAALAALEAATAGENVEDDDEY</sequence>
<dbReference type="InterPro" id="IPR031528">
    <property type="entry name" value="C4orf19"/>
</dbReference>
<feature type="compositionally biased region" description="Basic and acidic residues" evidence="1">
    <location>
        <begin position="64"/>
        <end position="83"/>
    </location>
</feature>
<reference evidence="2 3" key="1">
    <citation type="journal article" date="2013" name="Science">
        <title>Genomic diversity and evolution of the head crest in the rock pigeon.</title>
        <authorList>
            <person name="Shapiro M.D."/>
            <person name="Kronenberg Z."/>
            <person name="Li C."/>
            <person name="Domyan E.T."/>
            <person name="Pan H."/>
            <person name="Campbell M."/>
            <person name="Tan H."/>
            <person name="Huff C.D."/>
            <person name="Hu H."/>
            <person name="Vickrey A.I."/>
            <person name="Nielsen S.C."/>
            <person name="Stringham S.A."/>
            <person name="Hu H."/>
            <person name="Willerslev E."/>
            <person name="Gilbert M.T."/>
            <person name="Yandell M."/>
            <person name="Zhang G."/>
            <person name="Wang J."/>
        </authorList>
    </citation>
    <scope>NUCLEOTIDE SEQUENCE [LARGE SCALE GENOMIC DNA]</scope>
    <source>
        <tissue evidence="2">Blood</tissue>
    </source>
</reference>
<feature type="region of interest" description="Disordered" evidence="1">
    <location>
        <begin position="182"/>
        <end position="202"/>
    </location>
</feature>
<dbReference type="PANTHER" id="PTHR16106:SF3">
    <property type="entry name" value="CHROMOSOME 4 OPEN READING FRAME 19"/>
    <property type="match status" value="1"/>
</dbReference>
<evidence type="ECO:0000313" key="3">
    <source>
        <dbReference type="Proteomes" id="UP000053872"/>
    </source>
</evidence>
<dbReference type="STRING" id="8932.A0A2I0MN92"/>
<dbReference type="InParanoid" id="A0A2I0MN92"/>
<evidence type="ECO:0000256" key="1">
    <source>
        <dbReference type="SAM" id="MobiDB-lite"/>
    </source>
</evidence>
<feature type="compositionally biased region" description="Low complexity" evidence="1">
    <location>
        <begin position="152"/>
        <end position="161"/>
    </location>
</feature>
<accession>A0A2I0MN92</accession>